<dbReference type="AlphaFoldDB" id="A0AAD9N565"/>
<dbReference type="EMBL" id="JAODUP010000229">
    <property type="protein sequence ID" value="KAK2155858.1"/>
    <property type="molecule type" value="Genomic_DNA"/>
</dbReference>
<feature type="non-terminal residue" evidence="2">
    <location>
        <position position="86"/>
    </location>
</feature>
<accession>A0AAD9N565</accession>
<evidence type="ECO:0000259" key="1">
    <source>
        <dbReference type="Pfam" id="PF23069"/>
    </source>
</evidence>
<evidence type="ECO:0000313" key="3">
    <source>
        <dbReference type="Proteomes" id="UP001208570"/>
    </source>
</evidence>
<protein>
    <recommendedName>
        <fullName evidence="1">DUF7042 domain-containing protein</fullName>
    </recommendedName>
</protein>
<feature type="domain" description="DUF7042" evidence="1">
    <location>
        <begin position="43"/>
        <end position="85"/>
    </location>
</feature>
<sequence>SRMFNCVLYFLGYCIGRDSLQSICAQITVEAVLYTLVREPSYPVPCPIRNAFYVTYNNNSGGFCRSPTSYLHQCASSSLFHFTFHR</sequence>
<organism evidence="2 3">
    <name type="scientific">Paralvinella palmiformis</name>
    <dbReference type="NCBI Taxonomy" id="53620"/>
    <lineage>
        <taxon>Eukaryota</taxon>
        <taxon>Metazoa</taxon>
        <taxon>Spiralia</taxon>
        <taxon>Lophotrochozoa</taxon>
        <taxon>Annelida</taxon>
        <taxon>Polychaeta</taxon>
        <taxon>Sedentaria</taxon>
        <taxon>Canalipalpata</taxon>
        <taxon>Terebellida</taxon>
        <taxon>Terebelliformia</taxon>
        <taxon>Alvinellidae</taxon>
        <taxon>Paralvinella</taxon>
    </lineage>
</organism>
<dbReference type="Proteomes" id="UP001208570">
    <property type="component" value="Unassembled WGS sequence"/>
</dbReference>
<dbReference type="Pfam" id="PF23069">
    <property type="entry name" value="DUF7042"/>
    <property type="match status" value="1"/>
</dbReference>
<evidence type="ECO:0000313" key="2">
    <source>
        <dbReference type="EMBL" id="KAK2155858.1"/>
    </source>
</evidence>
<dbReference type="InterPro" id="IPR055470">
    <property type="entry name" value="DUF7042"/>
</dbReference>
<reference evidence="2" key="1">
    <citation type="journal article" date="2023" name="Mol. Biol. Evol.">
        <title>Third-Generation Sequencing Reveals the Adaptive Role of the Epigenome in Three Deep-Sea Polychaetes.</title>
        <authorList>
            <person name="Perez M."/>
            <person name="Aroh O."/>
            <person name="Sun Y."/>
            <person name="Lan Y."/>
            <person name="Juniper S.K."/>
            <person name="Young C.R."/>
            <person name="Angers B."/>
            <person name="Qian P.Y."/>
        </authorList>
    </citation>
    <scope>NUCLEOTIDE SEQUENCE</scope>
    <source>
        <strain evidence="2">P08H-3</strain>
    </source>
</reference>
<dbReference type="PANTHER" id="PTHR22255:SF9">
    <property type="entry name" value="LP06548P"/>
    <property type="match status" value="1"/>
</dbReference>
<comment type="caution">
    <text evidence="2">The sequence shown here is derived from an EMBL/GenBank/DDBJ whole genome shotgun (WGS) entry which is preliminary data.</text>
</comment>
<name>A0AAD9N565_9ANNE</name>
<proteinExistence type="predicted"/>
<keyword evidence="3" id="KW-1185">Reference proteome</keyword>
<gene>
    <name evidence="2" type="ORF">LSH36_229g03002</name>
</gene>
<dbReference type="PANTHER" id="PTHR22255">
    <property type="entry name" value="LP06548P"/>
    <property type="match status" value="1"/>
</dbReference>